<dbReference type="Proteomes" id="UP000267464">
    <property type="component" value="Unassembled WGS sequence"/>
</dbReference>
<name>A0A3N7HWW1_9BURK</name>
<sequence length="493" mass="56076">MRFLLDTNILIPLQDSMAVLRPSLADFMRLCNANGHQLLYHPASVDDIQRDPSEDRRARTLARLPQYTLLPEGPTCEWNTPDLSPNEACDNRILWALKQNAAHALVTEDQGLHKKARAHGLSDRVYYIQAADDWLKRLHEPGTVTLPNIEEVDLHTLTPQLDSDFFTSIRGDYAGFNDWFRRIAMEGRRAWVYREPGQGEIHAICIFVVQTNEQVTTDGQVLHGPALKLCTFKVGEAVRGRKIGELFLRAAFQYATQHLCEHIFLHANTRQQDHLTSLIEDFGFGEIGNYQGDAVFVKDHPVRPPAVQINALDYVRRYYPHYIGGVDVQKFIIPILPEFHSILFPDWLVPGRALHAGHPQRHVGNAIKLAYLSNSLSKLPQPGDVVLFYRSRDQKAITTLGVIERYETMGQADEIARLVSRRTVYTDAQIAEMTQKNARGETKVMLFRHIKHFDSPVTYQQLQRPLRVVSGPIQSITHISDESFSRILAAAVR</sequence>
<dbReference type="SUPFAM" id="SSF55729">
    <property type="entry name" value="Acyl-CoA N-acyltransferases (Nat)"/>
    <property type="match status" value="1"/>
</dbReference>
<protein>
    <submittedName>
        <fullName evidence="2">N-acetyltransferase</fullName>
    </submittedName>
</protein>
<gene>
    <name evidence="2" type="ORF">DZC73_04370</name>
</gene>
<proteinExistence type="predicted"/>
<dbReference type="AlphaFoldDB" id="A0A3N7HWW1"/>
<dbReference type="Gene3D" id="3.40.630.30">
    <property type="match status" value="1"/>
</dbReference>
<evidence type="ECO:0000259" key="1">
    <source>
        <dbReference type="PROSITE" id="PS51186"/>
    </source>
</evidence>
<dbReference type="InterPro" id="IPR000182">
    <property type="entry name" value="GNAT_dom"/>
</dbReference>
<reference evidence="2 3" key="1">
    <citation type="submission" date="2018-08" db="EMBL/GenBank/DDBJ databases">
        <authorList>
            <person name="Khan S.A."/>
            <person name="Jeon C.O."/>
            <person name="Chun B.H."/>
            <person name="Jeong S.E."/>
        </authorList>
    </citation>
    <scope>NUCLEOTIDE SEQUENCE [LARGE SCALE GENOMIC DNA]</scope>
    <source>
        <strain evidence="2 3">S-16</strain>
    </source>
</reference>
<accession>A0A3N7HWW1</accession>
<organism evidence="2 3">
    <name type="scientific">Piscinibacter terrae</name>
    <dbReference type="NCBI Taxonomy" id="2496871"/>
    <lineage>
        <taxon>Bacteria</taxon>
        <taxon>Pseudomonadati</taxon>
        <taxon>Pseudomonadota</taxon>
        <taxon>Betaproteobacteria</taxon>
        <taxon>Burkholderiales</taxon>
        <taxon>Sphaerotilaceae</taxon>
        <taxon>Piscinibacter</taxon>
    </lineage>
</organism>
<keyword evidence="2" id="KW-0808">Transferase</keyword>
<dbReference type="InterPro" id="IPR016181">
    <property type="entry name" value="Acyl_CoA_acyltransferase"/>
</dbReference>
<dbReference type="GO" id="GO:0016747">
    <property type="term" value="F:acyltransferase activity, transferring groups other than amino-acyl groups"/>
    <property type="evidence" value="ECO:0007669"/>
    <property type="project" value="InterPro"/>
</dbReference>
<evidence type="ECO:0000313" key="3">
    <source>
        <dbReference type="Proteomes" id="UP000267464"/>
    </source>
</evidence>
<dbReference type="EMBL" id="QUSW01000001">
    <property type="protein sequence ID" value="RQP26844.1"/>
    <property type="molecule type" value="Genomic_DNA"/>
</dbReference>
<dbReference type="PROSITE" id="PS51186">
    <property type="entry name" value="GNAT"/>
    <property type="match status" value="1"/>
</dbReference>
<reference evidence="2 3" key="2">
    <citation type="submission" date="2018-12" db="EMBL/GenBank/DDBJ databases">
        <title>Rhizobacter gummiphilus sp. nov., a rubber-degrading bacterium isolated from the soil of a botanical garden in Japan.</title>
        <authorList>
            <person name="Shunsuke S.S."/>
        </authorList>
    </citation>
    <scope>NUCLEOTIDE SEQUENCE [LARGE SCALE GENOMIC DNA]</scope>
    <source>
        <strain evidence="2 3">S-16</strain>
    </source>
</reference>
<evidence type="ECO:0000313" key="2">
    <source>
        <dbReference type="EMBL" id="RQP26844.1"/>
    </source>
</evidence>
<feature type="domain" description="N-acetyltransferase" evidence="1">
    <location>
        <begin position="152"/>
        <end position="303"/>
    </location>
</feature>
<keyword evidence="3" id="KW-1185">Reference proteome</keyword>
<comment type="caution">
    <text evidence="2">The sequence shown here is derived from an EMBL/GenBank/DDBJ whole genome shotgun (WGS) entry which is preliminary data.</text>
</comment>
<dbReference type="OrthoDB" id="9773249at2"/>